<dbReference type="Gene3D" id="3.40.1440.60">
    <property type="entry name" value="PriA, 3(prime) DNA-binding domain"/>
    <property type="match status" value="1"/>
</dbReference>
<keyword evidence="6 8" id="KW-0067">ATP-binding</keyword>
<evidence type="ECO:0000256" key="2">
    <source>
        <dbReference type="ARBA" id="ARBA00022705"/>
    </source>
</evidence>
<keyword evidence="2 8" id="KW-0235">DNA replication</keyword>
<dbReference type="GO" id="GO:0006310">
    <property type="term" value="P:DNA recombination"/>
    <property type="evidence" value="ECO:0007669"/>
    <property type="project" value="InterPro"/>
</dbReference>
<feature type="binding site" evidence="8">
    <location>
        <position position="394"/>
    </location>
    <ligand>
        <name>Zn(2+)</name>
        <dbReference type="ChEBI" id="CHEBI:29105"/>
        <label>2</label>
    </ligand>
</feature>
<dbReference type="RefSeq" id="WP_093252862.1">
    <property type="nucleotide sequence ID" value="NZ_FNGP01000005.1"/>
</dbReference>
<dbReference type="InterPro" id="IPR042115">
    <property type="entry name" value="PriA_3primeBD_sf"/>
</dbReference>
<dbReference type="HAMAP" id="MF_00983">
    <property type="entry name" value="PriA"/>
    <property type="match status" value="1"/>
</dbReference>
<evidence type="ECO:0000256" key="6">
    <source>
        <dbReference type="ARBA" id="ARBA00022840"/>
    </source>
</evidence>
<comment type="caution">
    <text evidence="8">As this protein does not have any detectable helicase domains, it probably does not have helicase activity.</text>
</comment>
<comment type="cofactor">
    <cofactor evidence="8">
        <name>Zn(2+)</name>
        <dbReference type="ChEBI" id="CHEBI:29105"/>
    </cofactor>
    <text evidence="8">Binds 2 zinc ions per subunit.</text>
</comment>
<feature type="domain" description="Primosomal protein N' 3' DNA-binding" evidence="9">
    <location>
        <begin position="15"/>
        <end position="114"/>
    </location>
</feature>
<evidence type="ECO:0000259" key="9">
    <source>
        <dbReference type="Pfam" id="PF17764"/>
    </source>
</evidence>
<dbReference type="Gene3D" id="3.40.50.300">
    <property type="entry name" value="P-loop containing nucleotide triphosphate hydrolases"/>
    <property type="match status" value="1"/>
</dbReference>
<dbReference type="Proteomes" id="UP000199475">
    <property type="component" value="Unassembled WGS sequence"/>
</dbReference>
<gene>
    <name evidence="8" type="primary">priA</name>
    <name evidence="10" type="ORF">SAMN04488242_2542</name>
</gene>
<feature type="binding site" evidence="8">
    <location>
        <position position="385"/>
    </location>
    <ligand>
        <name>Zn(2+)</name>
        <dbReference type="ChEBI" id="CHEBI:29105"/>
        <label>1</label>
    </ligand>
</feature>
<dbReference type="GO" id="GO:0043138">
    <property type="term" value="F:3'-5' DNA helicase activity"/>
    <property type="evidence" value="ECO:0007669"/>
    <property type="project" value="TreeGrafter"/>
</dbReference>
<sequence length="650" mass="70400">MTVPLVEVPGRRVARVAVDNALPHLDRLFDYAVPEAIAETVVPGCRVKIRFAGLVRDGWVVELGESSAFDGELDRLLKVVSSEPVLTPSTNRLIRAVADHYAGVWWDVARLAVPPRHSTTEKAPQREWPAPLAPEPVGVLAEYPTGDGFLAALADGKSPRAAWQAAPVEGRADLVEGAIEAAAATLASGRGVVVVVPTIRELDRALPRFQAAFGAQAVATLAAEHGRSPRYRNYLALVRGQARIVVGTRSAVFAPVPDPGLVVVIDEGSDLHVELRAPYFHARTVAILRSSLEGTGLLLASHGRPVDTHALVEREWLHELRRPPAELRRLCAPVRTVSEQDRERDPTAARLRIPSAAFRFLRAQLPVGPVLVQVPMSGHAAALACERCRNLARCPRCDSMLRARRRDEPECTMCGHRPVRWECRECHGTRLRTPLPGAQRTAEELARAFPGVLAINSSQDRIRDEAPDESALVVATPGAEPRVPGGYAGLLVLDADATLARADIRAPEEAMRRWLNALALVRPATEGGSGLIVGAELHPAVQALARLDAVALAERELADRASARLSPTVRTARVTGEPEPLRAFLRNVSWDEAEVLGPTEVGPERWAALLRADLRQGRAFVAQVKSAAAIRSAKKQGGVLHYQVDPEVMQ</sequence>
<feature type="binding site" evidence="8">
    <location>
        <position position="414"/>
    </location>
    <ligand>
        <name>Zn(2+)</name>
        <dbReference type="ChEBI" id="CHEBI:29105"/>
        <label>2</label>
    </ligand>
</feature>
<dbReference type="PANTHER" id="PTHR30580">
    <property type="entry name" value="PRIMOSOMAL PROTEIN N"/>
    <property type="match status" value="1"/>
</dbReference>
<reference evidence="10 11" key="1">
    <citation type="submission" date="2016-10" db="EMBL/GenBank/DDBJ databases">
        <authorList>
            <person name="de Groot N.N."/>
        </authorList>
    </citation>
    <scope>NUCLEOTIDE SEQUENCE [LARGE SCALE GENOMIC DNA]</scope>
    <source>
        <strain evidence="10 11">CGMCC 1.9159</strain>
    </source>
</reference>
<proteinExistence type="inferred from homology"/>
<keyword evidence="1 8" id="KW-0639">Primosome</keyword>
<keyword evidence="10" id="KW-0378">Hydrolase</keyword>
<dbReference type="GO" id="GO:0006302">
    <property type="term" value="P:double-strand break repair"/>
    <property type="evidence" value="ECO:0007669"/>
    <property type="project" value="InterPro"/>
</dbReference>
<name>A0A1G9MDZ6_9ACTN</name>
<feature type="binding site" evidence="8">
    <location>
        <position position="388"/>
    </location>
    <ligand>
        <name>Zn(2+)</name>
        <dbReference type="ChEBI" id="CHEBI:29105"/>
        <label>1</label>
    </ligand>
</feature>
<dbReference type="SUPFAM" id="SSF52540">
    <property type="entry name" value="P-loop containing nucleoside triphosphate hydrolases"/>
    <property type="match status" value="1"/>
</dbReference>
<dbReference type="OrthoDB" id="3177118at2"/>
<organism evidence="10 11">
    <name type="scientific">Tessaracoccus oleiagri</name>
    <dbReference type="NCBI Taxonomy" id="686624"/>
    <lineage>
        <taxon>Bacteria</taxon>
        <taxon>Bacillati</taxon>
        <taxon>Actinomycetota</taxon>
        <taxon>Actinomycetes</taxon>
        <taxon>Propionibacteriales</taxon>
        <taxon>Propionibacteriaceae</taxon>
        <taxon>Tessaracoccus</taxon>
    </lineage>
</organism>
<evidence type="ECO:0000256" key="7">
    <source>
        <dbReference type="ARBA" id="ARBA00023125"/>
    </source>
</evidence>
<dbReference type="InterPro" id="IPR041222">
    <property type="entry name" value="PriA_3primeBD"/>
</dbReference>
<protein>
    <recommendedName>
        <fullName evidence="8">Probable replication restart protein PriA</fullName>
    </recommendedName>
    <alternativeName>
        <fullName evidence="8">Putative ATP-dependent DNA helicase PriA</fullName>
    </alternativeName>
</protein>
<keyword evidence="3 8" id="KW-0479">Metal-binding</keyword>
<accession>A0A1G9MDZ6</accession>
<evidence type="ECO:0000313" key="11">
    <source>
        <dbReference type="Proteomes" id="UP000199475"/>
    </source>
</evidence>
<evidence type="ECO:0000313" key="10">
    <source>
        <dbReference type="EMBL" id="SDL71885.1"/>
    </source>
</evidence>
<dbReference type="GO" id="GO:0008270">
    <property type="term" value="F:zinc ion binding"/>
    <property type="evidence" value="ECO:0007669"/>
    <property type="project" value="UniProtKB-UniRule"/>
</dbReference>
<dbReference type="GO" id="GO:0003677">
    <property type="term" value="F:DNA binding"/>
    <property type="evidence" value="ECO:0007669"/>
    <property type="project" value="UniProtKB-UniRule"/>
</dbReference>
<dbReference type="GO" id="GO:1990077">
    <property type="term" value="C:primosome complex"/>
    <property type="evidence" value="ECO:0007669"/>
    <property type="project" value="UniProtKB-UniRule"/>
</dbReference>
<keyword evidence="4 8" id="KW-0547">Nucleotide-binding</keyword>
<dbReference type="STRING" id="686624.SAMN04488242_2542"/>
<evidence type="ECO:0000256" key="5">
    <source>
        <dbReference type="ARBA" id="ARBA00022833"/>
    </source>
</evidence>
<dbReference type="GO" id="GO:0006269">
    <property type="term" value="P:DNA replication, synthesis of primer"/>
    <property type="evidence" value="ECO:0007669"/>
    <property type="project" value="UniProtKB-KW"/>
</dbReference>
<feature type="binding site" evidence="8">
    <location>
        <position position="397"/>
    </location>
    <ligand>
        <name>Zn(2+)</name>
        <dbReference type="ChEBI" id="CHEBI:29105"/>
        <label>2</label>
    </ligand>
</feature>
<dbReference type="Pfam" id="PF17764">
    <property type="entry name" value="PriA_3primeBD"/>
    <property type="match status" value="1"/>
</dbReference>
<evidence type="ECO:0000256" key="1">
    <source>
        <dbReference type="ARBA" id="ARBA00022515"/>
    </source>
</evidence>
<evidence type="ECO:0000256" key="4">
    <source>
        <dbReference type="ARBA" id="ARBA00022741"/>
    </source>
</evidence>
<evidence type="ECO:0000256" key="8">
    <source>
        <dbReference type="HAMAP-Rule" id="MF_00983"/>
    </source>
</evidence>
<keyword evidence="11" id="KW-1185">Reference proteome</keyword>
<dbReference type="GO" id="GO:0006270">
    <property type="term" value="P:DNA replication initiation"/>
    <property type="evidence" value="ECO:0007669"/>
    <property type="project" value="TreeGrafter"/>
</dbReference>
<evidence type="ECO:0000256" key="3">
    <source>
        <dbReference type="ARBA" id="ARBA00022723"/>
    </source>
</evidence>
<comment type="function">
    <text evidence="8">Initiates the restart of stalled replication forks, which reloads the replicative helicase on sites other than the origin of replication. Recognizes and binds to abandoned replication forks and remodels them to uncover a helicase loading site. Promotes assembly of the primosome at these replication forks.</text>
</comment>
<comment type="similarity">
    <text evidence="8">Belongs to the helicase family. PriA subfamily.</text>
</comment>
<keyword evidence="7 8" id="KW-0238">DNA-binding</keyword>
<dbReference type="AlphaFoldDB" id="A0A1G9MDZ6"/>
<keyword evidence="5 8" id="KW-0862">Zinc</keyword>
<dbReference type="PANTHER" id="PTHR30580:SF0">
    <property type="entry name" value="PRIMOSOMAL PROTEIN N"/>
    <property type="match status" value="1"/>
</dbReference>
<dbReference type="InterPro" id="IPR027417">
    <property type="entry name" value="P-loop_NTPase"/>
</dbReference>
<keyword evidence="10" id="KW-0347">Helicase</keyword>
<feature type="binding site" evidence="8">
    <location>
        <position position="411"/>
    </location>
    <ligand>
        <name>Zn(2+)</name>
        <dbReference type="ChEBI" id="CHEBI:29105"/>
        <label>2</label>
    </ligand>
</feature>
<feature type="binding site" evidence="8">
    <location>
        <position position="423"/>
    </location>
    <ligand>
        <name>Zn(2+)</name>
        <dbReference type="ChEBI" id="CHEBI:29105"/>
        <label>1</label>
    </ligand>
</feature>
<dbReference type="EMBL" id="FNGP01000005">
    <property type="protein sequence ID" value="SDL71885.1"/>
    <property type="molecule type" value="Genomic_DNA"/>
</dbReference>
<dbReference type="InterPro" id="IPR005259">
    <property type="entry name" value="PriA"/>
</dbReference>
<feature type="binding site" evidence="8">
    <location>
        <position position="426"/>
    </location>
    <ligand>
        <name>Zn(2+)</name>
        <dbReference type="ChEBI" id="CHEBI:29105"/>
        <label>1</label>
    </ligand>
</feature>
<dbReference type="GO" id="GO:0005524">
    <property type="term" value="F:ATP binding"/>
    <property type="evidence" value="ECO:0007669"/>
    <property type="project" value="UniProtKB-UniRule"/>
</dbReference>
<comment type="subunit">
    <text evidence="8">Component of the replication restart primosome.</text>
</comment>